<comment type="subcellular location">
    <subcellularLocation>
        <location evidence="1">Cell membrane</location>
        <topology evidence="1">Multi-pass membrane protein</topology>
    </subcellularLocation>
</comment>
<keyword evidence="2" id="KW-1003">Cell membrane</keyword>
<evidence type="ECO:0000256" key="4">
    <source>
        <dbReference type="ARBA" id="ARBA00022989"/>
    </source>
</evidence>
<proteinExistence type="predicted"/>
<dbReference type="Proteomes" id="UP000559404">
    <property type="component" value="Unassembled WGS sequence"/>
</dbReference>
<evidence type="ECO:0000256" key="5">
    <source>
        <dbReference type="ARBA" id="ARBA00023136"/>
    </source>
</evidence>
<sequence>MVGQGFRDRDAEKAQMLDQILIVAGLTALVMISPGPDMIIVMRNTLLGGRRAGLETAFGVLLGNLVHITYCAIGIGWLISQSLLAFSLLRYAGAAYLIYLGIMSFRAAARKIELEPGAGEIRRGRAWVLQGLFNNILNPKGTLFYLGVFTMVITPQTSWSAMGLLIAVMMGISAGFWLIFVQTLDLRLVRKSLESSQRAVARVFGGLLIALGLRVALSGS</sequence>
<dbReference type="GO" id="GO:0015171">
    <property type="term" value="F:amino acid transmembrane transporter activity"/>
    <property type="evidence" value="ECO:0007669"/>
    <property type="project" value="TreeGrafter"/>
</dbReference>
<keyword evidence="8" id="KW-1185">Reference proteome</keyword>
<name>A0A838XHD5_9HYPH</name>
<gene>
    <name evidence="7" type="ORF">H1W37_04050</name>
</gene>
<dbReference type="PANTHER" id="PTHR30086">
    <property type="entry name" value="ARGININE EXPORTER PROTEIN ARGO"/>
    <property type="match status" value="1"/>
</dbReference>
<dbReference type="InterPro" id="IPR001123">
    <property type="entry name" value="LeuE-type"/>
</dbReference>
<feature type="transmembrane region" description="Helical" evidence="6">
    <location>
        <begin position="159"/>
        <end position="179"/>
    </location>
</feature>
<dbReference type="Pfam" id="PF01810">
    <property type="entry name" value="LysE"/>
    <property type="match status" value="1"/>
</dbReference>
<keyword evidence="4 6" id="KW-1133">Transmembrane helix</keyword>
<evidence type="ECO:0000256" key="1">
    <source>
        <dbReference type="ARBA" id="ARBA00004651"/>
    </source>
</evidence>
<organism evidence="7 8">
    <name type="scientific">Stappia taiwanensis</name>
    <dbReference type="NCBI Taxonomy" id="992267"/>
    <lineage>
        <taxon>Bacteria</taxon>
        <taxon>Pseudomonadati</taxon>
        <taxon>Pseudomonadota</taxon>
        <taxon>Alphaproteobacteria</taxon>
        <taxon>Hyphomicrobiales</taxon>
        <taxon>Stappiaceae</taxon>
        <taxon>Stappia</taxon>
    </lineage>
</organism>
<feature type="transmembrane region" description="Helical" evidence="6">
    <location>
        <begin position="54"/>
        <end position="77"/>
    </location>
</feature>
<accession>A0A838XHD5</accession>
<evidence type="ECO:0000313" key="7">
    <source>
        <dbReference type="EMBL" id="MBA4610809.1"/>
    </source>
</evidence>
<comment type="caution">
    <text evidence="7">The sequence shown here is derived from an EMBL/GenBank/DDBJ whole genome shotgun (WGS) entry which is preliminary data.</text>
</comment>
<reference evidence="7 8" key="2">
    <citation type="submission" date="2020-08" db="EMBL/GenBank/DDBJ databases">
        <title>Stappia taiwanensis sp. nov., isolated from a coastal thermal spring.</title>
        <authorList>
            <person name="Kampfer P."/>
        </authorList>
    </citation>
    <scope>NUCLEOTIDE SEQUENCE [LARGE SCALE GENOMIC DNA]</scope>
    <source>
        <strain evidence="7 8">DSM 23284</strain>
    </source>
</reference>
<keyword evidence="3 6" id="KW-0812">Transmembrane</keyword>
<evidence type="ECO:0000256" key="2">
    <source>
        <dbReference type="ARBA" id="ARBA00022475"/>
    </source>
</evidence>
<evidence type="ECO:0000256" key="3">
    <source>
        <dbReference type="ARBA" id="ARBA00022692"/>
    </source>
</evidence>
<feature type="transmembrane region" description="Helical" evidence="6">
    <location>
        <begin position="20"/>
        <end position="42"/>
    </location>
</feature>
<feature type="transmembrane region" description="Helical" evidence="6">
    <location>
        <begin position="83"/>
        <end position="102"/>
    </location>
</feature>
<dbReference type="EMBL" id="JACEON010000003">
    <property type="protein sequence ID" value="MBA4610809.1"/>
    <property type="molecule type" value="Genomic_DNA"/>
</dbReference>
<evidence type="ECO:0000313" key="8">
    <source>
        <dbReference type="Proteomes" id="UP000559404"/>
    </source>
</evidence>
<dbReference type="PIRSF" id="PIRSF006324">
    <property type="entry name" value="LeuE"/>
    <property type="match status" value="1"/>
</dbReference>
<dbReference type="PANTHER" id="PTHR30086:SF20">
    <property type="entry name" value="ARGININE EXPORTER PROTEIN ARGO-RELATED"/>
    <property type="match status" value="1"/>
</dbReference>
<keyword evidence="5 6" id="KW-0472">Membrane</keyword>
<dbReference type="GO" id="GO:0005886">
    <property type="term" value="C:plasma membrane"/>
    <property type="evidence" value="ECO:0007669"/>
    <property type="project" value="UniProtKB-SubCell"/>
</dbReference>
<dbReference type="AlphaFoldDB" id="A0A838XHD5"/>
<feature type="transmembrane region" description="Helical" evidence="6">
    <location>
        <begin position="199"/>
        <end position="217"/>
    </location>
</feature>
<dbReference type="RefSeq" id="WP_181759011.1">
    <property type="nucleotide sequence ID" value="NZ_BMCR01000004.1"/>
</dbReference>
<evidence type="ECO:0000256" key="6">
    <source>
        <dbReference type="SAM" id="Phobius"/>
    </source>
</evidence>
<protein>
    <submittedName>
        <fullName evidence="7">LysE family translocator</fullName>
    </submittedName>
</protein>
<reference evidence="7 8" key="1">
    <citation type="submission" date="2020-07" db="EMBL/GenBank/DDBJ databases">
        <authorList>
            <person name="Li M."/>
        </authorList>
    </citation>
    <scope>NUCLEOTIDE SEQUENCE [LARGE SCALE GENOMIC DNA]</scope>
    <source>
        <strain evidence="7 8">DSM 23284</strain>
    </source>
</reference>